<feature type="non-terminal residue" evidence="2">
    <location>
        <position position="358"/>
    </location>
</feature>
<dbReference type="InterPro" id="IPR036736">
    <property type="entry name" value="ACP-like_sf"/>
</dbReference>
<dbReference type="EMBL" id="AB432332">
    <property type="protein sequence ID" value="BAH68369.1"/>
    <property type="molecule type" value="Genomic_DNA"/>
</dbReference>
<dbReference type="InterPro" id="IPR009081">
    <property type="entry name" value="PP-bd_ACP"/>
</dbReference>
<feature type="non-terminal residue" evidence="2">
    <location>
        <position position="1"/>
    </location>
</feature>
<dbReference type="InterPro" id="IPR020802">
    <property type="entry name" value="TesA-like"/>
</dbReference>
<evidence type="ECO:0000259" key="1">
    <source>
        <dbReference type="PROSITE" id="PS50075"/>
    </source>
</evidence>
<dbReference type="SMART" id="SM00824">
    <property type="entry name" value="PKS_TE"/>
    <property type="match status" value="1"/>
</dbReference>
<dbReference type="AlphaFoldDB" id="C4TDN3"/>
<dbReference type="Pfam" id="PF00975">
    <property type="entry name" value="Thioesterase"/>
    <property type="match status" value="1"/>
</dbReference>
<evidence type="ECO:0000313" key="2">
    <source>
        <dbReference type="EMBL" id="BAH68369.1"/>
    </source>
</evidence>
<dbReference type="InterPro" id="IPR029058">
    <property type="entry name" value="AB_hydrolase_fold"/>
</dbReference>
<dbReference type="Gene3D" id="3.40.50.1820">
    <property type="entry name" value="alpha/beta hydrolase"/>
    <property type="match status" value="1"/>
</dbReference>
<name>C4TDN3_9ACTN</name>
<feature type="domain" description="Carrier" evidence="1">
    <location>
        <begin position="1"/>
        <end position="39"/>
    </location>
</feature>
<proteinExistence type="predicted"/>
<dbReference type="SUPFAM" id="SSF53474">
    <property type="entry name" value="alpha/beta-Hydrolases"/>
    <property type="match status" value="1"/>
</dbReference>
<dbReference type="PROSITE" id="PS50075">
    <property type="entry name" value="CARRIER"/>
    <property type="match status" value="1"/>
</dbReference>
<dbReference type="InterPro" id="IPR001031">
    <property type="entry name" value="Thioesterase"/>
</dbReference>
<protein>
    <submittedName>
        <fullName evidence="2">Polyketide synthase</fullName>
    </submittedName>
</protein>
<organism evidence="2">
    <name type="scientific">Streptomyces pactum</name>
    <dbReference type="NCBI Taxonomy" id="68249"/>
    <lineage>
        <taxon>Bacteria</taxon>
        <taxon>Bacillati</taxon>
        <taxon>Actinomycetota</taxon>
        <taxon>Actinomycetes</taxon>
        <taxon>Kitasatosporales</taxon>
        <taxon>Streptomycetaceae</taxon>
        <taxon>Streptomyces</taxon>
    </lineage>
</organism>
<dbReference type="Gene3D" id="1.10.1200.10">
    <property type="entry name" value="ACP-like"/>
    <property type="match status" value="1"/>
</dbReference>
<sequence length="358" mass="37832">MAIELRNGLGNATGLTLPTTLVFNQPHPRALAGHLLAQLGDLGAPDTSGMSVEAGGAVTAVAAAAASESAPAPRGPVTTLYRELCERDRFTEANQLLMVGAATRETFGAAESAEHARLIRLAARSAEAGGAAALKLFCFPAFSAVSGPHEYARMAMTFRGEQDVLAVAAPGFNDGDVLPDSLETFIEMQAEAVRREAGDEPFALVGRSSGGWIAHAVAARLVRGGPRPRALVLIDTYVLDEDGPEGFLPSASAGQGGAGLERQVEEVDGTDWLAASITRGMLSRDGRFDLDIRDTTLTAMGAYVGMFVDWRPAPVDTPTLLVRASELNDEAKQHSGEVSEEEWRVKWPLPHECMDVPG</sequence>
<reference evidence="2" key="1">
    <citation type="submission" date="2008-03" db="EMBL/GenBank/DDBJ databases">
        <title>Sequencing analysis of thioesterase domains in type-I polyketide synthase genes.</title>
        <authorList>
            <person name="Komaki H."/>
            <person name="Suemoto T."/>
            <person name="Nakashima T."/>
            <person name="Harayama S."/>
        </authorList>
    </citation>
    <scope>NUCLEOTIDE SEQUENCE</scope>
    <source>
        <strain evidence="2">NBRC 14240</strain>
    </source>
</reference>
<accession>C4TDN3</accession>